<protein>
    <recommendedName>
        <fullName evidence="7">GtrA/DPMS transmembrane domain-containing protein</fullName>
    </recommendedName>
</protein>
<evidence type="ECO:0000256" key="3">
    <source>
        <dbReference type="ARBA" id="ARBA00022692"/>
    </source>
</evidence>
<dbReference type="InterPro" id="IPR051401">
    <property type="entry name" value="GtrA_CellWall_Glycosyl"/>
</dbReference>
<evidence type="ECO:0000259" key="7">
    <source>
        <dbReference type="Pfam" id="PF04138"/>
    </source>
</evidence>
<gene>
    <name evidence="8" type="ORF">A3J66_03025</name>
</gene>
<evidence type="ECO:0000313" key="8">
    <source>
        <dbReference type="EMBL" id="OGH67542.1"/>
    </source>
</evidence>
<dbReference type="PANTHER" id="PTHR38459">
    <property type="entry name" value="PROPHAGE BACTOPRENOL-LINKED GLUCOSE TRANSLOCASE HOMOLOG"/>
    <property type="match status" value="1"/>
</dbReference>
<evidence type="ECO:0000313" key="9">
    <source>
        <dbReference type="Proteomes" id="UP000176282"/>
    </source>
</evidence>
<evidence type="ECO:0000256" key="2">
    <source>
        <dbReference type="ARBA" id="ARBA00009399"/>
    </source>
</evidence>
<proteinExistence type="inferred from homology"/>
<feature type="transmembrane region" description="Helical" evidence="6">
    <location>
        <begin position="82"/>
        <end position="104"/>
    </location>
</feature>
<evidence type="ECO:0000256" key="4">
    <source>
        <dbReference type="ARBA" id="ARBA00022989"/>
    </source>
</evidence>
<evidence type="ECO:0000256" key="1">
    <source>
        <dbReference type="ARBA" id="ARBA00004141"/>
    </source>
</evidence>
<evidence type="ECO:0000256" key="6">
    <source>
        <dbReference type="SAM" id="Phobius"/>
    </source>
</evidence>
<accession>A0A1F6M7B1</accession>
<dbReference type="GO" id="GO:0005886">
    <property type="term" value="C:plasma membrane"/>
    <property type="evidence" value="ECO:0007669"/>
    <property type="project" value="TreeGrafter"/>
</dbReference>
<dbReference type="Proteomes" id="UP000176282">
    <property type="component" value="Unassembled WGS sequence"/>
</dbReference>
<feature type="transmembrane region" description="Helical" evidence="6">
    <location>
        <begin position="110"/>
        <end position="127"/>
    </location>
</feature>
<keyword evidence="3 6" id="KW-0812">Transmembrane</keyword>
<feature type="domain" description="GtrA/DPMS transmembrane" evidence="7">
    <location>
        <begin position="18"/>
        <end position="131"/>
    </location>
</feature>
<dbReference type="GO" id="GO:0000271">
    <property type="term" value="P:polysaccharide biosynthetic process"/>
    <property type="evidence" value="ECO:0007669"/>
    <property type="project" value="InterPro"/>
</dbReference>
<dbReference type="Pfam" id="PF04138">
    <property type="entry name" value="GtrA_DPMS_TM"/>
    <property type="match status" value="1"/>
</dbReference>
<dbReference type="PANTHER" id="PTHR38459:SF1">
    <property type="entry name" value="PROPHAGE BACTOPRENOL-LINKED GLUCOSE TRANSLOCASE HOMOLOG"/>
    <property type="match status" value="1"/>
</dbReference>
<organism evidence="8 9">
    <name type="scientific">Candidatus Magasanikbacteria bacterium RIFCSPHIGHO2_02_FULL_47_14</name>
    <dbReference type="NCBI Taxonomy" id="1798680"/>
    <lineage>
        <taxon>Bacteria</taxon>
        <taxon>Candidatus Magasanikiibacteriota</taxon>
    </lineage>
</organism>
<dbReference type="STRING" id="1798680.A3J66_03025"/>
<comment type="subcellular location">
    <subcellularLocation>
        <location evidence="1">Membrane</location>
        <topology evidence="1">Multi-pass membrane protein</topology>
    </subcellularLocation>
</comment>
<comment type="caution">
    <text evidence="8">The sequence shown here is derived from an EMBL/GenBank/DDBJ whole genome shotgun (WGS) entry which is preliminary data.</text>
</comment>
<keyword evidence="4 6" id="KW-1133">Transmembrane helix</keyword>
<name>A0A1F6M7B1_9BACT</name>
<keyword evidence="5 6" id="KW-0472">Membrane</keyword>
<comment type="similarity">
    <text evidence="2">Belongs to the GtrA family.</text>
</comment>
<feature type="transmembrane region" description="Helical" evidence="6">
    <location>
        <begin position="43"/>
        <end position="61"/>
    </location>
</feature>
<sequence>MTESLRHYVWSVRGQFLRYALTGGSGVILDMATLVLFREILGFTPVLAVALNQFLVLGYNFTLNKYWSFENRDPSPRQLRRYLTLAAGNYLFSVGTMYLFSHLFGWDYRLVRMGTIAVMTSWNFLLYKHWVYRP</sequence>
<reference evidence="8 9" key="1">
    <citation type="journal article" date="2016" name="Nat. Commun.">
        <title>Thousands of microbial genomes shed light on interconnected biogeochemical processes in an aquifer system.</title>
        <authorList>
            <person name="Anantharaman K."/>
            <person name="Brown C.T."/>
            <person name="Hug L.A."/>
            <person name="Sharon I."/>
            <person name="Castelle C.J."/>
            <person name="Probst A.J."/>
            <person name="Thomas B.C."/>
            <person name="Singh A."/>
            <person name="Wilkins M.J."/>
            <person name="Karaoz U."/>
            <person name="Brodie E.L."/>
            <person name="Williams K.H."/>
            <person name="Hubbard S.S."/>
            <person name="Banfield J.F."/>
        </authorList>
    </citation>
    <scope>NUCLEOTIDE SEQUENCE [LARGE SCALE GENOMIC DNA]</scope>
</reference>
<evidence type="ECO:0000256" key="5">
    <source>
        <dbReference type="ARBA" id="ARBA00023136"/>
    </source>
</evidence>
<dbReference type="AlphaFoldDB" id="A0A1F6M7B1"/>
<dbReference type="InterPro" id="IPR007267">
    <property type="entry name" value="GtrA_DPMS_TM"/>
</dbReference>
<dbReference type="EMBL" id="MFQB01000029">
    <property type="protein sequence ID" value="OGH67542.1"/>
    <property type="molecule type" value="Genomic_DNA"/>
</dbReference>